<dbReference type="PANTHER" id="PTHR38471">
    <property type="entry name" value="FOUR HELIX BUNDLE PROTEIN"/>
    <property type="match status" value="1"/>
</dbReference>
<accession>A0A6I4NJA0</accession>
<dbReference type="NCBIfam" id="TIGR02436">
    <property type="entry name" value="four helix bundle protein"/>
    <property type="match status" value="1"/>
</dbReference>
<evidence type="ECO:0000313" key="2">
    <source>
        <dbReference type="Proteomes" id="UP000471501"/>
    </source>
</evidence>
<reference evidence="1 2" key="1">
    <citation type="submission" date="2019-12" db="EMBL/GenBank/DDBJ databases">
        <authorList>
            <person name="Kim Y.S."/>
        </authorList>
    </citation>
    <scope>NUCLEOTIDE SEQUENCE [LARGE SCALE GENOMIC DNA]</scope>
    <source>
        <strain evidence="1 2">GA093</strain>
    </source>
</reference>
<dbReference type="Pfam" id="PF05635">
    <property type="entry name" value="23S_rRNA_IVP"/>
    <property type="match status" value="1"/>
</dbReference>
<gene>
    <name evidence="1" type="ORF">GON26_08840</name>
</gene>
<dbReference type="EMBL" id="WSTB01000004">
    <property type="protein sequence ID" value="MWB94468.1"/>
    <property type="molecule type" value="Genomic_DNA"/>
</dbReference>
<protein>
    <submittedName>
        <fullName evidence="1">Four helix bundle protein</fullName>
    </submittedName>
</protein>
<dbReference type="SUPFAM" id="SSF158446">
    <property type="entry name" value="IVS-encoded protein-like"/>
    <property type="match status" value="1"/>
</dbReference>
<dbReference type="Proteomes" id="UP000471501">
    <property type="component" value="Unassembled WGS sequence"/>
</dbReference>
<comment type="caution">
    <text evidence="1">The sequence shown here is derived from an EMBL/GenBank/DDBJ whole genome shotgun (WGS) entry which is preliminary data.</text>
</comment>
<dbReference type="InterPro" id="IPR036583">
    <property type="entry name" value="23S_rRNA_IVS_sf"/>
</dbReference>
<proteinExistence type="predicted"/>
<sequence length="122" mass="14350">MKSYRDLDVYKIGLELFYKVHPSSLKLPKYELYELGSQIRRSSDSVVSNIIEGYGRRRYKADFVKFLVYSHSSCLETIGHLEKIAKLYPDCFADMDELINNYEGLGGKIFNFIKYVEENWKN</sequence>
<keyword evidence="2" id="KW-1185">Reference proteome</keyword>
<evidence type="ECO:0000313" key="1">
    <source>
        <dbReference type="EMBL" id="MWB94468.1"/>
    </source>
</evidence>
<dbReference type="Gene3D" id="1.20.1440.60">
    <property type="entry name" value="23S rRNA-intervening sequence"/>
    <property type="match status" value="1"/>
</dbReference>
<dbReference type="InterPro" id="IPR012657">
    <property type="entry name" value="23S_rRNA-intervening_sequence"/>
</dbReference>
<organism evidence="1 2">
    <name type="scientific">Flavobacterium hydrocarbonoxydans</name>
    <dbReference type="NCBI Taxonomy" id="2683249"/>
    <lineage>
        <taxon>Bacteria</taxon>
        <taxon>Pseudomonadati</taxon>
        <taxon>Bacteroidota</taxon>
        <taxon>Flavobacteriia</taxon>
        <taxon>Flavobacteriales</taxon>
        <taxon>Flavobacteriaceae</taxon>
        <taxon>Flavobacterium</taxon>
    </lineage>
</organism>
<dbReference type="AlphaFoldDB" id="A0A6I4NJA0"/>
<dbReference type="PANTHER" id="PTHR38471:SF2">
    <property type="entry name" value="FOUR HELIX BUNDLE PROTEIN"/>
    <property type="match status" value="1"/>
</dbReference>
<name>A0A6I4NJA0_9FLAO</name>
<dbReference type="RefSeq" id="WP_160374447.1">
    <property type="nucleotide sequence ID" value="NZ_WSTB01000004.1"/>
</dbReference>